<evidence type="ECO:0000313" key="2">
    <source>
        <dbReference type="Proteomes" id="UP001620645"/>
    </source>
</evidence>
<keyword evidence="2" id="KW-1185">Reference proteome</keyword>
<organism evidence="1 2">
    <name type="scientific">Heterodera schachtii</name>
    <name type="common">Sugarbeet cyst nematode worm</name>
    <name type="synonym">Tylenchus schachtii</name>
    <dbReference type="NCBI Taxonomy" id="97005"/>
    <lineage>
        <taxon>Eukaryota</taxon>
        <taxon>Metazoa</taxon>
        <taxon>Ecdysozoa</taxon>
        <taxon>Nematoda</taxon>
        <taxon>Chromadorea</taxon>
        <taxon>Rhabditida</taxon>
        <taxon>Tylenchina</taxon>
        <taxon>Tylenchomorpha</taxon>
        <taxon>Tylenchoidea</taxon>
        <taxon>Heteroderidae</taxon>
        <taxon>Heteroderinae</taxon>
        <taxon>Heterodera</taxon>
    </lineage>
</organism>
<name>A0ABD2JZJ8_HETSC</name>
<proteinExistence type="predicted"/>
<accession>A0ABD2JZJ8</accession>
<sequence length="138" mass="16118">MAAIGDEKERANFERLILNNDKFRGEMEEKEKSISNGQRKMEPNEIAELVEKHFKVMGEHKMEGEEEEKAETKKLGTDNLEKTKKTLNEFGNKVISADWKKLGKMRKMYYGIGNFKTDQQRFYELLTECISLLTGNDF</sequence>
<comment type="caution">
    <text evidence="1">The sequence shown here is derived from an EMBL/GenBank/DDBJ whole genome shotgun (WGS) entry which is preliminary data.</text>
</comment>
<protein>
    <submittedName>
        <fullName evidence="1">Uncharacterized protein</fullName>
    </submittedName>
</protein>
<dbReference type="AlphaFoldDB" id="A0ABD2JZJ8"/>
<gene>
    <name evidence="1" type="ORF">niasHS_005777</name>
</gene>
<reference evidence="1 2" key="1">
    <citation type="submission" date="2024-10" db="EMBL/GenBank/DDBJ databases">
        <authorList>
            <person name="Kim D."/>
        </authorList>
    </citation>
    <scope>NUCLEOTIDE SEQUENCE [LARGE SCALE GENOMIC DNA]</scope>
    <source>
        <strain evidence="1">Taebaek</strain>
    </source>
</reference>
<dbReference type="Proteomes" id="UP001620645">
    <property type="component" value="Unassembled WGS sequence"/>
</dbReference>
<evidence type="ECO:0000313" key="1">
    <source>
        <dbReference type="EMBL" id="KAL3096018.1"/>
    </source>
</evidence>
<dbReference type="EMBL" id="JBICCN010000078">
    <property type="protein sequence ID" value="KAL3096018.1"/>
    <property type="molecule type" value="Genomic_DNA"/>
</dbReference>